<feature type="region of interest" description="Disordered" evidence="1">
    <location>
        <begin position="476"/>
        <end position="509"/>
    </location>
</feature>
<evidence type="ECO:0000256" key="1">
    <source>
        <dbReference type="SAM" id="MobiDB-lite"/>
    </source>
</evidence>
<feature type="region of interest" description="Disordered" evidence="1">
    <location>
        <begin position="728"/>
        <end position="804"/>
    </location>
</feature>
<feature type="compositionally biased region" description="Polar residues" evidence="1">
    <location>
        <begin position="419"/>
        <end position="429"/>
    </location>
</feature>
<dbReference type="STRING" id="1448316.A0A395H7D8"/>
<accession>A0A395H7D8</accession>
<feature type="compositionally biased region" description="Polar residues" evidence="1">
    <location>
        <begin position="783"/>
        <end position="792"/>
    </location>
</feature>
<organism evidence="2 3">
    <name type="scientific">Aspergillus ibericus CBS 121593</name>
    <dbReference type="NCBI Taxonomy" id="1448316"/>
    <lineage>
        <taxon>Eukaryota</taxon>
        <taxon>Fungi</taxon>
        <taxon>Dikarya</taxon>
        <taxon>Ascomycota</taxon>
        <taxon>Pezizomycotina</taxon>
        <taxon>Eurotiomycetes</taxon>
        <taxon>Eurotiomycetidae</taxon>
        <taxon>Eurotiales</taxon>
        <taxon>Aspergillaceae</taxon>
        <taxon>Aspergillus</taxon>
        <taxon>Aspergillus subgen. Circumdati</taxon>
    </lineage>
</organism>
<dbReference type="AlphaFoldDB" id="A0A395H7D8"/>
<name>A0A395H7D8_9EURO</name>
<evidence type="ECO:0000313" key="2">
    <source>
        <dbReference type="EMBL" id="RAL03570.1"/>
    </source>
</evidence>
<proteinExistence type="predicted"/>
<feature type="region of interest" description="Disordered" evidence="1">
    <location>
        <begin position="343"/>
        <end position="453"/>
    </location>
</feature>
<dbReference type="Proteomes" id="UP000249402">
    <property type="component" value="Unassembled WGS sequence"/>
</dbReference>
<feature type="compositionally biased region" description="Polar residues" evidence="1">
    <location>
        <begin position="476"/>
        <end position="499"/>
    </location>
</feature>
<dbReference type="GeneID" id="37222443"/>
<dbReference type="EMBL" id="KZ824427">
    <property type="protein sequence ID" value="RAL03570.1"/>
    <property type="molecule type" value="Genomic_DNA"/>
</dbReference>
<feature type="compositionally biased region" description="Polar residues" evidence="1">
    <location>
        <begin position="637"/>
        <end position="654"/>
    </location>
</feature>
<reference evidence="2 3" key="1">
    <citation type="submission" date="2018-02" db="EMBL/GenBank/DDBJ databases">
        <title>The genomes of Aspergillus section Nigri reveals drivers in fungal speciation.</title>
        <authorList>
            <consortium name="DOE Joint Genome Institute"/>
            <person name="Vesth T.C."/>
            <person name="Nybo J."/>
            <person name="Theobald S."/>
            <person name="Brandl J."/>
            <person name="Frisvad J.C."/>
            <person name="Nielsen K.F."/>
            <person name="Lyhne E.K."/>
            <person name="Kogle M.E."/>
            <person name="Kuo A."/>
            <person name="Riley R."/>
            <person name="Clum A."/>
            <person name="Nolan M."/>
            <person name="Lipzen A."/>
            <person name="Salamov A."/>
            <person name="Henrissat B."/>
            <person name="Wiebenga A."/>
            <person name="De vries R.P."/>
            <person name="Grigoriev I.V."/>
            <person name="Mortensen U.H."/>
            <person name="Andersen M.R."/>
            <person name="Baker S.E."/>
        </authorList>
    </citation>
    <scope>NUCLEOTIDE SEQUENCE [LARGE SCALE GENOMIC DNA]</scope>
    <source>
        <strain evidence="2 3">CBS 121593</strain>
    </source>
</reference>
<sequence>MSGKQRVTLASMWAFEDIGVSDSLSDRFRETNPQLDLECHYHRSENVLEVDGNLEGCPSQIAKAVSKFIDGQRNKDLLDVHLSATIQDDEHPSSDQGDEGGLLALEDDSDEELIPNPVALVTKFWLSPSGGVGCFSENRFHDFITRIAGLTGTDIAVVEDRRIQVTGKSPEDVDDALAKLSRIERPLSFIANPNVANINATPGSGPIRLRLQSYSSLNRIALGRILADPSSDLSSDLGQMFVTILLSFDEEAQVFKASNNLLNPPHVTEEPGTSRIWNDFTFQGIGKRDEYLALGKVAGHVAAKAHATASSLSAPHPFLTAEKANEVNQWVVQGVEMEQTISATDAESKDVPRIESAPVQSSVPAPKRPPGIKGRRPIPLDRDQPMSTGELVTPERVIAQATEPEDDSPKPRRKWRMTYNANTAGQQTDPIVEAPTPRGLSSPLQGDPRDAQPMVTEEKVRLPPTFDTTRYSINRSAPQTTTGTWGNFQSRRTNPNQVRTPEKKHSKRKSLVDILEPVSSGSASTRPLLSFYHPALVPANPVVSSVDHLTPPSMEGLVIQGMSNNSLDLAGLTFEDPKIPLELSSSASIRGVISSSNDRDTSNTSSSIDRANISCNSKTASCGYNRVTSLNKDRESLSGNERMTLSSSESMPENTQRLASLSRVYKTSDDGTALVIDEAYNTAPGLRQTRGTLSQDKVAELERAYKTEKRSRNEVVTRNFHRTMIHKAPKPSNIVQSKTGNKAKRQATLEDAWGWVKPAKKPSAEASGTQPCPGPKDDKKATPVSQGQGRRNPQTDKGMEDATSDRMNEEIKQLYEALKPTLEAAESFPGSMSLEVQIGLLLIPTIPQMCSERVITMNEWLKIFQPRNGLVAPTTKFISRLTTSGADVDHLVNLKTSKAAGKRRLFEQEYDEYNVSYEYHCRTKTGQLIVIAIDEQGNHSVRQPISPLGGVNLHFPGQTWDAMVAINRVTEHLPGANPELEEAARHMVDYLCIPADRQLLCIFTRLPDGIKVTVEKVFLKRWTRHRFIRSNEAPSDEAQGNSIAEGETTEDIYLQILEVQDLVIGTISDGQAIRARAMQPQEMIREGRLWYEASLISPAIESILKSNATLEVGERAEDWCSADLLGRDAALVGDKQESSTTGTQIGPVASAIGCGGLGDLLRLTKKVVGKADGVGYWNEGPGVLTEGALVAQPAPSLKGLDFEDIESVKEIGSAGPQNDIAGPAALDQLEQEFW</sequence>
<feature type="region of interest" description="Disordered" evidence="1">
    <location>
        <begin position="633"/>
        <end position="654"/>
    </location>
</feature>
<keyword evidence="3" id="KW-1185">Reference proteome</keyword>
<dbReference type="RefSeq" id="XP_025577897.1">
    <property type="nucleotide sequence ID" value="XM_025717578.1"/>
</dbReference>
<dbReference type="VEuPathDB" id="FungiDB:BO80DRAFT_401699"/>
<gene>
    <name evidence="2" type="ORF">BO80DRAFT_401699</name>
</gene>
<protein>
    <submittedName>
        <fullName evidence="2">Uncharacterized protein</fullName>
    </submittedName>
</protein>
<dbReference type="OrthoDB" id="10265971at2759"/>
<feature type="compositionally biased region" description="Basic and acidic residues" evidence="1">
    <location>
        <begin position="793"/>
        <end position="804"/>
    </location>
</feature>
<evidence type="ECO:0000313" key="3">
    <source>
        <dbReference type="Proteomes" id="UP000249402"/>
    </source>
</evidence>